<dbReference type="CDD" id="cd03478">
    <property type="entry name" value="Rieske_AIFL_N"/>
    <property type="match status" value="1"/>
</dbReference>
<dbReference type="PRINTS" id="PR00368">
    <property type="entry name" value="FADPNR"/>
</dbReference>
<evidence type="ECO:0000259" key="10">
    <source>
        <dbReference type="PROSITE" id="PS51296"/>
    </source>
</evidence>
<proteinExistence type="inferred from homology"/>
<feature type="non-terminal residue" evidence="11">
    <location>
        <position position="1"/>
    </location>
</feature>
<protein>
    <recommendedName>
        <fullName evidence="10">Rieske domain-containing protein</fullName>
    </recommendedName>
</protein>
<comment type="caution">
    <text evidence="11">The sequence shown here is derived from an EMBL/GenBank/DDBJ whole genome shotgun (WGS) entry which is preliminary data.</text>
</comment>
<gene>
    <name evidence="11" type="ORF">PMAYCL1PPCAC_32708</name>
</gene>
<dbReference type="PANTHER" id="PTHR43557">
    <property type="entry name" value="APOPTOSIS-INDUCING FACTOR 1"/>
    <property type="match status" value="1"/>
</dbReference>
<dbReference type="GO" id="GO:0051537">
    <property type="term" value="F:2 iron, 2 sulfur cluster binding"/>
    <property type="evidence" value="ECO:0007669"/>
    <property type="project" value="UniProtKB-KW"/>
</dbReference>
<evidence type="ECO:0000256" key="6">
    <source>
        <dbReference type="ARBA" id="ARBA00022827"/>
    </source>
</evidence>
<dbReference type="PANTHER" id="PTHR43557:SF2">
    <property type="entry name" value="RIESKE DOMAIN-CONTAINING PROTEIN-RELATED"/>
    <property type="match status" value="1"/>
</dbReference>
<keyword evidence="7" id="KW-0560">Oxidoreductase</keyword>
<keyword evidence="6" id="KW-0274">FAD</keyword>
<evidence type="ECO:0000256" key="2">
    <source>
        <dbReference type="ARBA" id="ARBA00006442"/>
    </source>
</evidence>
<keyword evidence="12" id="KW-1185">Reference proteome</keyword>
<reference evidence="12" key="1">
    <citation type="submission" date="2022-10" db="EMBL/GenBank/DDBJ databases">
        <title>Genome assembly of Pristionchus species.</title>
        <authorList>
            <person name="Yoshida K."/>
            <person name="Sommer R.J."/>
        </authorList>
    </citation>
    <scope>NUCLEOTIDE SEQUENCE [LARGE SCALE GENOMIC DNA]</scope>
    <source>
        <strain evidence="12">RS5460</strain>
    </source>
</reference>
<dbReference type="EMBL" id="BTRK01000006">
    <property type="protein sequence ID" value="GMR62513.1"/>
    <property type="molecule type" value="Genomic_DNA"/>
</dbReference>
<dbReference type="Gene3D" id="3.50.50.60">
    <property type="entry name" value="FAD/NAD(P)-binding domain"/>
    <property type="match status" value="2"/>
</dbReference>
<evidence type="ECO:0000256" key="5">
    <source>
        <dbReference type="ARBA" id="ARBA00022723"/>
    </source>
</evidence>
<dbReference type="GO" id="GO:0016651">
    <property type="term" value="F:oxidoreductase activity, acting on NAD(P)H"/>
    <property type="evidence" value="ECO:0007669"/>
    <property type="project" value="TreeGrafter"/>
</dbReference>
<keyword evidence="8" id="KW-0408">Iron</keyword>
<evidence type="ECO:0000313" key="11">
    <source>
        <dbReference type="EMBL" id="GMR62513.1"/>
    </source>
</evidence>
<sequence>RTSCFSRTRTRYRHKRAFPLPGSISNQLASSSLRLLRAVGPLTRLTRIAERRAMPDMNELALFDYLRRATCSSSQEAAIREEMLCCAPEKSDLKKELAGDNSAVVEEKVCKAEEIPDGTKKEVEVRGRKILIINDGGKFMAINGLCSHYNWPLVTGIYYKGRVRCPLHGACFNTETGDIEDYPGFDSLHPFQVKKVGGDLVIRTTEKRLESDRRTKKSWLKQTTNEKPIVVVGSGPAGQSVLENLRLAGCKQPIIQFTKESMPAYDRVLLSKKLDGDPVRLRPDEYYLENHISVRLNSKVVAFDPSAHTVTLSDKSSYVYDKLILALGGAVRTLNNKGGDLKGIFTMRNHNDPKRVLERGTGKDVVCIGASFIGMECAAALKPVAKSVTVVCSTNEPLPALGVDIGRAIRKYFETKDVKVITDARVDHLNGGGDGFVKEVVLKDGTRLPADCVVAGIGVDPDTTWLKNHNVALDERGFIKVDAKFATSVPDVYAIGDSITAPLPFWGIEHINIQHFQVAQRHGQLAAWSIMGKPQPGKLIPYFWTVFFWEKGLKFAGCSDGYDEIYTKGDVDSLDFVKYYLKNNRVIAVAGAGLSPAVIQFLALCEQDKKISRDEVERNTSDDWAFMLK</sequence>
<dbReference type="InterPro" id="IPR017941">
    <property type="entry name" value="Rieske_2Fe-2S"/>
</dbReference>
<dbReference type="SUPFAM" id="SSF50022">
    <property type="entry name" value="ISP domain"/>
    <property type="match status" value="1"/>
</dbReference>
<dbReference type="Gene3D" id="2.102.10.10">
    <property type="entry name" value="Rieske [2Fe-2S] iron-sulphur domain"/>
    <property type="match status" value="1"/>
</dbReference>
<keyword evidence="9" id="KW-0411">Iron-sulfur</keyword>
<dbReference type="InterPro" id="IPR036188">
    <property type="entry name" value="FAD/NAD-bd_sf"/>
</dbReference>
<feature type="domain" description="Rieske" evidence="10">
    <location>
        <begin position="107"/>
        <end position="202"/>
    </location>
</feature>
<dbReference type="InterPro" id="IPR023753">
    <property type="entry name" value="FAD/NAD-binding_dom"/>
</dbReference>
<organism evidence="11 12">
    <name type="scientific">Pristionchus mayeri</name>
    <dbReference type="NCBI Taxonomy" id="1317129"/>
    <lineage>
        <taxon>Eukaryota</taxon>
        <taxon>Metazoa</taxon>
        <taxon>Ecdysozoa</taxon>
        <taxon>Nematoda</taxon>
        <taxon>Chromadorea</taxon>
        <taxon>Rhabditida</taxon>
        <taxon>Rhabditina</taxon>
        <taxon>Diplogasteromorpha</taxon>
        <taxon>Diplogasteroidea</taxon>
        <taxon>Neodiplogasteridae</taxon>
        <taxon>Pristionchus</taxon>
    </lineage>
</organism>
<dbReference type="Proteomes" id="UP001328107">
    <property type="component" value="Unassembled WGS sequence"/>
</dbReference>
<comment type="cofactor">
    <cofactor evidence="1">
        <name>FAD</name>
        <dbReference type="ChEBI" id="CHEBI:57692"/>
    </cofactor>
</comment>
<dbReference type="InterPro" id="IPR050446">
    <property type="entry name" value="FAD-oxidoreductase/Apoptosis"/>
</dbReference>
<evidence type="ECO:0000313" key="12">
    <source>
        <dbReference type="Proteomes" id="UP001328107"/>
    </source>
</evidence>
<dbReference type="Gene3D" id="3.30.390.30">
    <property type="match status" value="1"/>
</dbReference>
<dbReference type="PROSITE" id="PS51296">
    <property type="entry name" value="RIESKE"/>
    <property type="match status" value="1"/>
</dbReference>
<evidence type="ECO:0000256" key="4">
    <source>
        <dbReference type="ARBA" id="ARBA00022714"/>
    </source>
</evidence>
<dbReference type="Pfam" id="PF00355">
    <property type="entry name" value="Rieske"/>
    <property type="match status" value="1"/>
</dbReference>
<comment type="similarity">
    <text evidence="2">Belongs to the FAD-dependent oxidoreductase family.</text>
</comment>
<keyword evidence="3" id="KW-0285">Flavoprotein</keyword>
<dbReference type="AlphaFoldDB" id="A0AAN5DFY3"/>
<dbReference type="Pfam" id="PF07992">
    <property type="entry name" value="Pyr_redox_2"/>
    <property type="match status" value="1"/>
</dbReference>
<dbReference type="GO" id="GO:0005737">
    <property type="term" value="C:cytoplasm"/>
    <property type="evidence" value="ECO:0007669"/>
    <property type="project" value="TreeGrafter"/>
</dbReference>
<evidence type="ECO:0000256" key="8">
    <source>
        <dbReference type="ARBA" id="ARBA00023004"/>
    </source>
</evidence>
<dbReference type="GO" id="GO:0046872">
    <property type="term" value="F:metal ion binding"/>
    <property type="evidence" value="ECO:0007669"/>
    <property type="project" value="UniProtKB-KW"/>
</dbReference>
<dbReference type="InterPro" id="IPR036922">
    <property type="entry name" value="Rieske_2Fe-2S_sf"/>
</dbReference>
<accession>A0AAN5DFY3</accession>
<keyword evidence="4" id="KW-0001">2Fe-2S</keyword>
<evidence type="ECO:0000256" key="7">
    <source>
        <dbReference type="ARBA" id="ARBA00023002"/>
    </source>
</evidence>
<dbReference type="InterPro" id="IPR016156">
    <property type="entry name" value="FAD/NAD-linked_Rdtase_dimer_sf"/>
</dbReference>
<keyword evidence="5" id="KW-0479">Metal-binding</keyword>
<name>A0AAN5DFY3_9BILA</name>
<dbReference type="SUPFAM" id="SSF55424">
    <property type="entry name" value="FAD/NAD-linked reductases, dimerisation (C-terminal) domain"/>
    <property type="match status" value="1"/>
</dbReference>
<dbReference type="FunFam" id="2.102.10.10:FF:000003">
    <property type="entry name" value="apoptosis-inducing factor 3 isoform X2"/>
    <property type="match status" value="1"/>
</dbReference>
<evidence type="ECO:0000256" key="1">
    <source>
        <dbReference type="ARBA" id="ARBA00001974"/>
    </source>
</evidence>
<evidence type="ECO:0000256" key="9">
    <source>
        <dbReference type="ARBA" id="ARBA00023014"/>
    </source>
</evidence>
<dbReference type="SUPFAM" id="SSF51905">
    <property type="entry name" value="FAD/NAD(P)-binding domain"/>
    <property type="match status" value="1"/>
</dbReference>
<dbReference type="PRINTS" id="PR00469">
    <property type="entry name" value="PNDRDTASEII"/>
</dbReference>
<evidence type="ECO:0000256" key="3">
    <source>
        <dbReference type="ARBA" id="ARBA00022630"/>
    </source>
</evidence>